<dbReference type="Gene3D" id="3.40.50.150">
    <property type="entry name" value="Vaccinia Virus protein VP39"/>
    <property type="match status" value="1"/>
</dbReference>
<dbReference type="GO" id="GO:0008757">
    <property type="term" value="F:S-adenosylmethionine-dependent methyltransferase activity"/>
    <property type="evidence" value="ECO:0007669"/>
    <property type="project" value="UniProtKB-ARBA"/>
</dbReference>
<evidence type="ECO:0000313" key="2">
    <source>
        <dbReference type="EMBL" id="OXZ31637.1"/>
    </source>
</evidence>
<protein>
    <submittedName>
        <fullName evidence="2">Methyltransferase</fullName>
    </submittedName>
</protein>
<gene>
    <name evidence="2" type="ORF">B9N55_07520</name>
</gene>
<evidence type="ECO:0000259" key="1">
    <source>
        <dbReference type="Pfam" id="PF05175"/>
    </source>
</evidence>
<dbReference type="GO" id="GO:0008170">
    <property type="term" value="F:N-methyltransferase activity"/>
    <property type="evidence" value="ECO:0007669"/>
    <property type="project" value="UniProtKB-ARBA"/>
</dbReference>
<comment type="caution">
    <text evidence="2">The sequence shown here is derived from an EMBL/GenBank/DDBJ whole genome shotgun (WGS) entry which is preliminary data.</text>
</comment>
<accession>A0A233UYT1</accession>
<dbReference type="SUPFAM" id="SSF53335">
    <property type="entry name" value="S-adenosyl-L-methionine-dependent methyltransferases"/>
    <property type="match status" value="1"/>
</dbReference>
<dbReference type="GO" id="GO:0003676">
    <property type="term" value="F:nucleic acid binding"/>
    <property type="evidence" value="ECO:0007669"/>
    <property type="project" value="InterPro"/>
</dbReference>
<dbReference type="InterPro" id="IPR029063">
    <property type="entry name" value="SAM-dependent_MTases_sf"/>
</dbReference>
<dbReference type="Proteomes" id="UP000215546">
    <property type="component" value="Unassembled WGS sequence"/>
</dbReference>
<dbReference type="Pfam" id="PF05175">
    <property type="entry name" value="MTS"/>
    <property type="match status" value="1"/>
</dbReference>
<organism evidence="2 3">
    <name type="scientific">Finegoldia magna</name>
    <name type="common">Peptostreptococcus magnus</name>
    <dbReference type="NCBI Taxonomy" id="1260"/>
    <lineage>
        <taxon>Bacteria</taxon>
        <taxon>Bacillati</taxon>
        <taxon>Bacillota</taxon>
        <taxon>Tissierellia</taxon>
        <taxon>Tissierellales</taxon>
        <taxon>Peptoniphilaceae</taxon>
        <taxon>Finegoldia</taxon>
    </lineage>
</organism>
<proteinExistence type="predicted"/>
<dbReference type="EMBL" id="NDYE01000016">
    <property type="protein sequence ID" value="OXZ31637.1"/>
    <property type="molecule type" value="Genomic_DNA"/>
</dbReference>
<sequence length="237" mass="27594">MKREHFIPKTDLKIIADDEKFSFTIDSILLTDFAKMKKGTNLIDIGCGTGILMLRCNAMYNLSKCIGIEIQKDVADMLAETIEINNMANVEVINDDFKSVYIKNDSIDNIIVNPPYQKNGHGISNKNTNFHTSRYDNEMKLEDLFEFAKLKLKSNRSLFMINRCERLVDVLSISRKHNMEAKRIRFVQSRIDDKPNLVMIQFVKNQKPFLTFEKNLIIYNDEDYTEEVMNIYGIKKV</sequence>
<evidence type="ECO:0000313" key="3">
    <source>
        <dbReference type="Proteomes" id="UP000215546"/>
    </source>
</evidence>
<dbReference type="CDD" id="cd02440">
    <property type="entry name" value="AdoMet_MTases"/>
    <property type="match status" value="1"/>
</dbReference>
<dbReference type="PROSITE" id="PS00092">
    <property type="entry name" value="N6_MTASE"/>
    <property type="match status" value="1"/>
</dbReference>
<keyword evidence="2" id="KW-0808">Transferase</keyword>
<dbReference type="RefSeq" id="WP_094208985.1">
    <property type="nucleotide sequence ID" value="NZ_CAUPKI010000008.1"/>
</dbReference>
<dbReference type="PANTHER" id="PTHR47739">
    <property type="entry name" value="TRNA1(VAL) (ADENINE(37)-N6)-METHYLTRANSFERASE"/>
    <property type="match status" value="1"/>
</dbReference>
<name>A0A233UYT1_FINMA</name>
<reference evidence="3" key="1">
    <citation type="submission" date="2017-04" db="EMBL/GenBank/DDBJ databases">
        <title>Finegoldia magna isolated from orthopedic joint implant-associated infections.</title>
        <authorList>
            <person name="Bjorklund S."/>
            <person name="Bruggemann H."/>
            <person name="Jensen A."/>
            <person name="Hellmark B."/>
            <person name="Soderquist B."/>
        </authorList>
    </citation>
    <scope>NUCLEOTIDE SEQUENCE [LARGE SCALE GENOMIC DNA]</scope>
    <source>
        <strain evidence="3">12T273</strain>
    </source>
</reference>
<dbReference type="InterPro" id="IPR050210">
    <property type="entry name" value="tRNA_Adenine-N(6)_MTase"/>
</dbReference>
<dbReference type="PANTHER" id="PTHR47739:SF1">
    <property type="entry name" value="TRNA1(VAL) (ADENINE(37)-N6)-METHYLTRANSFERASE"/>
    <property type="match status" value="1"/>
</dbReference>
<dbReference type="InterPro" id="IPR007848">
    <property type="entry name" value="Small_mtfrase_dom"/>
</dbReference>
<feature type="domain" description="Methyltransferase small" evidence="1">
    <location>
        <begin position="28"/>
        <end position="121"/>
    </location>
</feature>
<keyword evidence="2" id="KW-0489">Methyltransferase</keyword>
<dbReference type="InterPro" id="IPR002052">
    <property type="entry name" value="DNA_methylase_N6_adenine_CS"/>
</dbReference>
<dbReference type="GO" id="GO:0032259">
    <property type="term" value="P:methylation"/>
    <property type="evidence" value="ECO:0007669"/>
    <property type="project" value="UniProtKB-KW"/>
</dbReference>
<dbReference type="AlphaFoldDB" id="A0A233UYT1"/>